<feature type="region of interest" description="Disordered" evidence="1">
    <location>
        <begin position="180"/>
        <end position="287"/>
    </location>
</feature>
<reference evidence="2" key="1">
    <citation type="submission" date="2021-12" db="EMBL/GenBank/DDBJ databases">
        <authorList>
            <person name="King R."/>
        </authorList>
    </citation>
    <scope>NUCLEOTIDE SEQUENCE</scope>
</reference>
<feature type="region of interest" description="Disordered" evidence="1">
    <location>
        <begin position="24"/>
        <end position="44"/>
    </location>
</feature>
<keyword evidence="3" id="KW-1185">Reference proteome</keyword>
<feature type="region of interest" description="Disordered" evidence="1">
    <location>
        <begin position="111"/>
        <end position="158"/>
    </location>
</feature>
<feature type="compositionally biased region" description="Low complexity" evidence="1">
    <location>
        <begin position="210"/>
        <end position="221"/>
    </location>
</feature>
<evidence type="ECO:0000313" key="3">
    <source>
        <dbReference type="Proteomes" id="UP001154114"/>
    </source>
</evidence>
<feature type="compositionally biased region" description="Pro residues" evidence="1">
    <location>
        <begin position="222"/>
        <end position="236"/>
    </location>
</feature>
<organism evidence="2 3">
    <name type="scientific">Chrysodeixis includens</name>
    <name type="common">Soybean looper</name>
    <name type="synonym">Pseudoplusia includens</name>
    <dbReference type="NCBI Taxonomy" id="689277"/>
    <lineage>
        <taxon>Eukaryota</taxon>
        <taxon>Metazoa</taxon>
        <taxon>Ecdysozoa</taxon>
        <taxon>Arthropoda</taxon>
        <taxon>Hexapoda</taxon>
        <taxon>Insecta</taxon>
        <taxon>Pterygota</taxon>
        <taxon>Neoptera</taxon>
        <taxon>Endopterygota</taxon>
        <taxon>Lepidoptera</taxon>
        <taxon>Glossata</taxon>
        <taxon>Ditrysia</taxon>
        <taxon>Noctuoidea</taxon>
        <taxon>Noctuidae</taxon>
        <taxon>Plusiinae</taxon>
        <taxon>Chrysodeixis</taxon>
    </lineage>
</organism>
<name>A0A9N8L1L7_CHRIL</name>
<protein>
    <submittedName>
        <fullName evidence="2">Uncharacterized protein</fullName>
    </submittedName>
</protein>
<dbReference type="Proteomes" id="UP001154114">
    <property type="component" value="Chromosome 10"/>
</dbReference>
<sequence>MGVLWCATDLGWVGGPRAIRTPAASAASAAPAHPATRSGHMTSPPRRLAALRTRFCKIHRFNFFEDYLEFYEKIVHFHAKKLHGKYKRRVVMEHSSGRGSCVGSVAVLAPRPRAPAPSRPRAPAPAPPLKESGGGARLPSLEPSTITTKKLRRPEGRPPHLKEILLRIWKRDAAIRHYVRTERGGGGGGARRASRERVTGHSAESAWRTRPAPSSMGAAAAPPGPRPPRAPPGPRPPRPHAPRSHMTAARKPAPLSCGGACGVRPRRSPTSRCSADPLPPLMLSNKP</sequence>
<accession>A0A9N8L1L7</accession>
<dbReference type="AlphaFoldDB" id="A0A9N8L1L7"/>
<evidence type="ECO:0000313" key="2">
    <source>
        <dbReference type="EMBL" id="CAD0199613.1"/>
    </source>
</evidence>
<proteinExistence type="predicted"/>
<gene>
    <name evidence="2" type="ORF">CINC_LOCUS1307</name>
</gene>
<dbReference type="EMBL" id="LR824013">
    <property type="protein sequence ID" value="CAD0199613.1"/>
    <property type="molecule type" value="Genomic_DNA"/>
</dbReference>
<feature type="compositionally biased region" description="Pro residues" evidence="1">
    <location>
        <begin position="112"/>
        <end position="128"/>
    </location>
</feature>
<evidence type="ECO:0000256" key="1">
    <source>
        <dbReference type="SAM" id="MobiDB-lite"/>
    </source>
</evidence>
<feature type="compositionally biased region" description="Low complexity" evidence="1">
    <location>
        <begin position="24"/>
        <end position="38"/>
    </location>
</feature>